<dbReference type="PROSITE" id="PS00211">
    <property type="entry name" value="ABC_TRANSPORTER_1"/>
    <property type="match status" value="1"/>
</dbReference>
<dbReference type="GO" id="GO:0005524">
    <property type="term" value="F:ATP binding"/>
    <property type="evidence" value="ECO:0007669"/>
    <property type="project" value="UniProtKB-KW"/>
</dbReference>
<dbReference type="GO" id="GO:0016887">
    <property type="term" value="F:ATP hydrolysis activity"/>
    <property type="evidence" value="ECO:0007669"/>
    <property type="project" value="InterPro"/>
</dbReference>
<dbReference type="PANTHER" id="PTHR43119">
    <property type="entry name" value="ABC TRANSPORT PROTEIN ATP-BINDING COMPONENT-RELATED"/>
    <property type="match status" value="1"/>
</dbReference>
<dbReference type="Gene3D" id="3.40.50.300">
    <property type="entry name" value="P-loop containing nucleotide triphosphate hydrolases"/>
    <property type="match status" value="1"/>
</dbReference>
<dbReference type="RefSeq" id="WP_062665220.1">
    <property type="nucleotide sequence ID" value="NZ_FIZX01000002.1"/>
</dbReference>
<accession>A0A128F9E2</accession>
<protein>
    <submittedName>
        <fullName evidence="4">Putative ABC transporter ATP-binding protein YbbL</fullName>
    </submittedName>
</protein>
<evidence type="ECO:0000313" key="5">
    <source>
        <dbReference type="Proteomes" id="UP000071641"/>
    </source>
</evidence>
<keyword evidence="2 4" id="KW-0067">ATP-binding</keyword>
<proteinExistence type="predicted"/>
<dbReference type="AlphaFoldDB" id="A0A128F9E2"/>
<organism evidence="4 5">
    <name type="scientific">Grimontia celer</name>
    <dbReference type="NCBI Taxonomy" id="1796497"/>
    <lineage>
        <taxon>Bacteria</taxon>
        <taxon>Pseudomonadati</taxon>
        <taxon>Pseudomonadota</taxon>
        <taxon>Gammaproteobacteria</taxon>
        <taxon>Vibrionales</taxon>
        <taxon>Vibrionaceae</taxon>
        <taxon>Grimontia</taxon>
    </lineage>
</organism>
<dbReference type="PANTHER" id="PTHR43119:SF1">
    <property type="entry name" value="ABC TRANSPORTER DOMAIN-CONTAINING PROTEIN"/>
    <property type="match status" value="1"/>
</dbReference>
<dbReference type="InterPro" id="IPR027417">
    <property type="entry name" value="P-loop_NTPase"/>
</dbReference>
<dbReference type="STRING" id="1796497.GCE9029_03555"/>
<dbReference type="CDD" id="cd03228">
    <property type="entry name" value="ABCC_MRP_Like"/>
    <property type="match status" value="1"/>
</dbReference>
<gene>
    <name evidence="4" type="primary">ybbL</name>
    <name evidence="4" type="ORF">GCE9029_03555</name>
</gene>
<dbReference type="InterPro" id="IPR003439">
    <property type="entry name" value="ABC_transporter-like_ATP-bd"/>
</dbReference>
<keyword evidence="5" id="KW-1185">Reference proteome</keyword>
<evidence type="ECO:0000259" key="3">
    <source>
        <dbReference type="PROSITE" id="PS50893"/>
    </source>
</evidence>
<name>A0A128F9E2_9GAMM</name>
<dbReference type="PROSITE" id="PS50893">
    <property type="entry name" value="ABC_TRANSPORTER_2"/>
    <property type="match status" value="1"/>
</dbReference>
<dbReference type="SMART" id="SM00382">
    <property type="entry name" value="AAA"/>
    <property type="match status" value="1"/>
</dbReference>
<feature type="domain" description="ABC transporter" evidence="3">
    <location>
        <begin position="1"/>
        <end position="207"/>
    </location>
</feature>
<evidence type="ECO:0000256" key="2">
    <source>
        <dbReference type="ARBA" id="ARBA00022840"/>
    </source>
</evidence>
<evidence type="ECO:0000256" key="1">
    <source>
        <dbReference type="ARBA" id="ARBA00022741"/>
    </source>
</evidence>
<dbReference type="InterPro" id="IPR017871">
    <property type="entry name" value="ABC_transporter-like_CS"/>
</dbReference>
<dbReference type="Proteomes" id="UP000071641">
    <property type="component" value="Unassembled WGS sequence"/>
</dbReference>
<reference evidence="5" key="1">
    <citation type="submission" date="2016-02" db="EMBL/GenBank/DDBJ databases">
        <authorList>
            <person name="Rodrigo-Torres Lidia"/>
            <person name="Arahal R.David."/>
        </authorList>
    </citation>
    <scope>NUCLEOTIDE SEQUENCE [LARGE SCALE GENOMIC DNA]</scope>
    <source>
        <strain evidence="5">CECT 9029</strain>
    </source>
</reference>
<dbReference type="SUPFAM" id="SSF52540">
    <property type="entry name" value="P-loop containing nucleoside triphosphate hydrolases"/>
    <property type="match status" value="1"/>
</dbReference>
<sequence>MTANSLTLSALRSGFESRSVSPLDISLSNGQHLVIHGPSGCGKSSLLKVICGLLPASEGSIQWDSKSVTLESLSWWRTQVNYLPQDPVMGGDTIEAVLMLPWSMQATTLSKPDPAKCQEVLRSLSLQHALSAEISSLSGGEKQRLAIARALILERPIWLMDEPTSALDGNSRDIVMSLLKAKDIIAVSVSHDPVWIAAADVEFNMGVAS</sequence>
<evidence type="ECO:0000313" key="4">
    <source>
        <dbReference type="EMBL" id="CZF82974.1"/>
    </source>
</evidence>
<dbReference type="EMBL" id="FIZX01000002">
    <property type="protein sequence ID" value="CZF82974.1"/>
    <property type="molecule type" value="Genomic_DNA"/>
</dbReference>
<dbReference type="OrthoDB" id="4408248at2"/>
<keyword evidence="1" id="KW-0547">Nucleotide-binding</keyword>
<dbReference type="Pfam" id="PF00005">
    <property type="entry name" value="ABC_tran"/>
    <property type="match status" value="1"/>
</dbReference>
<dbReference type="InterPro" id="IPR003593">
    <property type="entry name" value="AAA+_ATPase"/>
</dbReference>